<feature type="region of interest" description="Disordered" evidence="1">
    <location>
        <begin position="1"/>
        <end position="32"/>
    </location>
</feature>
<dbReference type="EMBL" id="CP045906">
    <property type="protein sequence ID" value="QQP34522.1"/>
    <property type="molecule type" value="Genomic_DNA"/>
</dbReference>
<gene>
    <name evidence="2" type="ORF">FKW44_022425</name>
</gene>
<evidence type="ECO:0000256" key="1">
    <source>
        <dbReference type="SAM" id="MobiDB-lite"/>
    </source>
</evidence>
<organism evidence="2 3">
    <name type="scientific">Caligus rogercresseyi</name>
    <name type="common">Sea louse</name>
    <dbReference type="NCBI Taxonomy" id="217165"/>
    <lineage>
        <taxon>Eukaryota</taxon>
        <taxon>Metazoa</taxon>
        <taxon>Ecdysozoa</taxon>
        <taxon>Arthropoda</taxon>
        <taxon>Crustacea</taxon>
        <taxon>Multicrustacea</taxon>
        <taxon>Hexanauplia</taxon>
        <taxon>Copepoda</taxon>
        <taxon>Siphonostomatoida</taxon>
        <taxon>Caligidae</taxon>
        <taxon>Caligus</taxon>
    </lineage>
</organism>
<dbReference type="AlphaFoldDB" id="A0A7T8GMY5"/>
<name>A0A7T8GMY5_CALRO</name>
<dbReference type="Proteomes" id="UP000595437">
    <property type="component" value="Chromosome 17"/>
</dbReference>
<proteinExistence type="predicted"/>
<evidence type="ECO:0000313" key="2">
    <source>
        <dbReference type="EMBL" id="QQP34522.1"/>
    </source>
</evidence>
<evidence type="ECO:0000313" key="3">
    <source>
        <dbReference type="Proteomes" id="UP000595437"/>
    </source>
</evidence>
<sequence length="51" mass="5527">MSSSPAATTGARHTPAPGVHPSQQTRAGHHRDKCEFGKASIDFLVTPYRYC</sequence>
<keyword evidence="3" id="KW-1185">Reference proteome</keyword>
<accession>A0A7T8GMY5</accession>
<reference evidence="3" key="1">
    <citation type="submission" date="2021-01" db="EMBL/GenBank/DDBJ databases">
        <title>Caligus Genome Assembly.</title>
        <authorList>
            <person name="Gallardo-Escarate C."/>
        </authorList>
    </citation>
    <scope>NUCLEOTIDE SEQUENCE [LARGE SCALE GENOMIC DNA]</scope>
</reference>
<protein>
    <submittedName>
        <fullName evidence="2">Uncharacterized protein</fullName>
    </submittedName>
</protein>